<comment type="caution">
    <text evidence="2">The sequence shown here is derived from an EMBL/GenBank/DDBJ whole genome shotgun (WGS) entry which is preliminary data.</text>
</comment>
<sequence>MRTRFAAILAALAIPLFAVIGFANPAFAAYELDQAVDVDWYADSSRECYSNTWVSACIQKNGDDIWLKDNVDDGHWVRVVWWDLDGSREGYCTDFLGYSKAWTRCNKDWTDGHEIAWYVYYYTGGQWWAGPTQTTVV</sequence>
<dbReference type="Proteomes" id="UP000477750">
    <property type="component" value="Unassembled WGS sequence"/>
</dbReference>
<organism evidence="2 3">
    <name type="scientific">Glycomyces albidus</name>
    <dbReference type="NCBI Taxonomy" id="2656774"/>
    <lineage>
        <taxon>Bacteria</taxon>
        <taxon>Bacillati</taxon>
        <taxon>Actinomycetota</taxon>
        <taxon>Actinomycetes</taxon>
        <taxon>Glycomycetales</taxon>
        <taxon>Glycomycetaceae</taxon>
        <taxon>Glycomyces</taxon>
    </lineage>
</organism>
<dbReference type="RefSeq" id="WP_153023260.1">
    <property type="nucleotide sequence ID" value="NZ_WIAO01000001.1"/>
</dbReference>
<dbReference type="EMBL" id="WIAO01000001">
    <property type="protein sequence ID" value="MQM24057.1"/>
    <property type="molecule type" value="Genomic_DNA"/>
</dbReference>
<proteinExistence type="predicted"/>
<evidence type="ECO:0000313" key="2">
    <source>
        <dbReference type="EMBL" id="MQM24057.1"/>
    </source>
</evidence>
<feature type="chain" id="PRO_5026932080" description="SH3 domain-containing protein" evidence="1">
    <location>
        <begin position="29"/>
        <end position="137"/>
    </location>
</feature>
<name>A0A6L5G2N8_9ACTN</name>
<evidence type="ECO:0000313" key="3">
    <source>
        <dbReference type="Proteomes" id="UP000477750"/>
    </source>
</evidence>
<accession>A0A6L5G2N8</accession>
<evidence type="ECO:0000256" key="1">
    <source>
        <dbReference type="SAM" id="SignalP"/>
    </source>
</evidence>
<reference evidence="2 3" key="1">
    <citation type="submission" date="2019-10" db="EMBL/GenBank/DDBJ databases">
        <title>Glycomyces albidus sp. nov., a novel actinomycete isolated from rhizosphere soil of wheat (Triticum aestivum L.).</title>
        <authorList>
            <person name="Qian L."/>
        </authorList>
    </citation>
    <scope>NUCLEOTIDE SEQUENCE [LARGE SCALE GENOMIC DNA]</scope>
    <source>
        <strain evidence="2 3">NEAU-7082</strain>
    </source>
</reference>
<protein>
    <recommendedName>
        <fullName evidence="4">SH3 domain-containing protein</fullName>
    </recommendedName>
</protein>
<dbReference type="AlphaFoldDB" id="A0A6L5G2N8"/>
<keyword evidence="3" id="KW-1185">Reference proteome</keyword>
<evidence type="ECO:0008006" key="4">
    <source>
        <dbReference type="Google" id="ProtNLM"/>
    </source>
</evidence>
<gene>
    <name evidence="2" type="ORF">GFD30_00480</name>
</gene>
<feature type="signal peptide" evidence="1">
    <location>
        <begin position="1"/>
        <end position="28"/>
    </location>
</feature>
<keyword evidence="1" id="KW-0732">Signal</keyword>